<dbReference type="Gene3D" id="3.30.70.270">
    <property type="match status" value="1"/>
</dbReference>
<dbReference type="GO" id="GO:0005886">
    <property type="term" value="C:plasma membrane"/>
    <property type="evidence" value="ECO:0007669"/>
    <property type="project" value="TreeGrafter"/>
</dbReference>
<feature type="transmembrane region" description="Helical" evidence="2">
    <location>
        <begin position="73"/>
        <end position="93"/>
    </location>
</feature>
<dbReference type="InterPro" id="IPR029787">
    <property type="entry name" value="Nucleotide_cyclase"/>
</dbReference>
<feature type="transmembrane region" description="Helical" evidence="2">
    <location>
        <begin position="16"/>
        <end position="38"/>
    </location>
</feature>
<feature type="transmembrane region" description="Helical" evidence="2">
    <location>
        <begin position="167"/>
        <end position="187"/>
    </location>
</feature>
<dbReference type="PROSITE" id="PS50887">
    <property type="entry name" value="GGDEF"/>
    <property type="match status" value="1"/>
</dbReference>
<dbReference type="InterPro" id="IPR000160">
    <property type="entry name" value="GGDEF_dom"/>
</dbReference>
<feature type="region of interest" description="Disordered" evidence="1">
    <location>
        <begin position="427"/>
        <end position="494"/>
    </location>
</feature>
<dbReference type="InterPro" id="IPR050469">
    <property type="entry name" value="Diguanylate_Cyclase"/>
</dbReference>
<keyword evidence="2" id="KW-0472">Membrane</keyword>
<comment type="caution">
    <text evidence="4">The sequence shown here is derived from an EMBL/GenBank/DDBJ whole genome shotgun (WGS) entry which is preliminary data.</text>
</comment>
<sequence length="566" mass="57757">MTAARPTAGAPADRGWVWYLAGGLVLVAASCALPAAGGTSGPRVALYLLVSGSAVVAVAVGRRRHGPAGSLPWWLFAAAQAISVLGDAILAGSRDGPGADGFPGIGDACHLARYPLLMAGLMILARRRGRPGGVAGVLDSLMMAVAGALVSWVYLVAPRLALDQSPLVSLASVAYPVGDLALFAASLRLFFDGGRRPPAFYLLAAHLAAVLATDARYVPRQLDGDYRVGGELDVLWLATALFLGAAALHPSMSRLEVGGTRPGAVLSVPRLLALTAAALVAPVVLAVQCVRGETSGLVVVAVASAAMFILIIFRMAGLVADQHRAAITDVLTGLHTRRHLEGELSAAVDRALRDGTRLGLFLVDVDHFKAINDRYGHLVGDGVLVEVAHRLQAATRPGDVLGRYGGEEFAVLVTNLRETDLATVGERLRRQVGSEPIRISTRTTTDHPTPPDGGPPSSASTGSGGLEGGGLAGSARSGPAGGGNADGVDTDESEVRGEQVIAVTVSVGAAAVPTHAADPFHLFGAADDALYAAKSAGRDRVAVSGRALPPAGGDDQLAVSGASEAL</sequence>
<protein>
    <submittedName>
        <fullName evidence="4">Diguanylate cyclase</fullName>
    </submittedName>
</protein>
<evidence type="ECO:0000313" key="4">
    <source>
        <dbReference type="EMBL" id="OHV43121.1"/>
    </source>
</evidence>
<feature type="transmembrane region" description="Helical" evidence="2">
    <location>
        <begin position="199"/>
        <end position="218"/>
    </location>
</feature>
<proteinExistence type="predicted"/>
<dbReference type="Pfam" id="PF00990">
    <property type="entry name" value="GGDEF"/>
    <property type="match status" value="1"/>
</dbReference>
<dbReference type="InterPro" id="IPR043128">
    <property type="entry name" value="Rev_trsase/Diguanyl_cyclase"/>
</dbReference>
<feature type="transmembrane region" description="Helical" evidence="2">
    <location>
        <begin position="44"/>
        <end position="61"/>
    </location>
</feature>
<feature type="transmembrane region" description="Helical" evidence="2">
    <location>
        <begin position="297"/>
        <end position="316"/>
    </location>
</feature>
<gene>
    <name evidence="4" type="ORF">BBK14_10575</name>
</gene>
<accession>A0A1S1RBF6</accession>
<feature type="compositionally biased region" description="Gly residues" evidence="1">
    <location>
        <begin position="462"/>
        <end position="472"/>
    </location>
</feature>
<dbReference type="Proteomes" id="UP000179769">
    <property type="component" value="Unassembled WGS sequence"/>
</dbReference>
<keyword evidence="2" id="KW-1133">Transmembrane helix</keyword>
<reference evidence="5" key="1">
    <citation type="submission" date="2016-07" db="EMBL/GenBank/DDBJ databases">
        <title>Frankia sp. NRRL B-16219 Genome sequencing.</title>
        <authorList>
            <person name="Ghodhbane-Gtari F."/>
            <person name="Swanson E."/>
            <person name="Gueddou A."/>
            <person name="Louati M."/>
            <person name="Nouioui I."/>
            <person name="Hezbri K."/>
            <person name="Abebe-Akele F."/>
            <person name="Simpson S."/>
            <person name="Morris K."/>
            <person name="Thomas K."/>
            <person name="Gtari M."/>
            <person name="Tisa L.S."/>
        </authorList>
    </citation>
    <scope>NUCLEOTIDE SEQUENCE [LARGE SCALE GENOMIC DNA]</scope>
    <source>
        <strain evidence="5">NRRL B-16219</strain>
    </source>
</reference>
<dbReference type="GO" id="GO:1902201">
    <property type="term" value="P:negative regulation of bacterial-type flagellum-dependent cell motility"/>
    <property type="evidence" value="ECO:0007669"/>
    <property type="project" value="TreeGrafter"/>
</dbReference>
<dbReference type="RefSeq" id="WP_071060077.1">
    <property type="nucleotide sequence ID" value="NZ_MAXA01000036.1"/>
</dbReference>
<dbReference type="NCBIfam" id="TIGR00254">
    <property type="entry name" value="GGDEF"/>
    <property type="match status" value="1"/>
</dbReference>
<evidence type="ECO:0000256" key="2">
    <source>
        <dbReference type="SAM" id="Phobius"/>
    </source>
</evidence>
<organism evidence="4 5">
    <name type="scientific">Parafrankia soli</name>
    <dbReference type="NCBI Taxonomy" id="2599596"/>
    <lineage>
        <taxon>Bacteria</taxon>
        <taxon>Bacillati</taxon>
        <taxon>Actinomycetota</taxon>
        <taxon>Actinomycetes</taxon>
        <taxon>Frankiales</taxon>
        <taxon>Frankiaceae</taxon>
        <taxon>Parafrankia</taxon>
    </lineage>
</organism>
<dbReference type="EMBL" id="MAXA01000036">
    <property type="protein sequence ID" value="OHV43121.1"/>
    <property type="molecule type" value="Genomic_DNA"/>
</dbReference>
<keyword evidence="2" id="KW-0812">Transmembrane</keyword>
<evidence type="ECO:0000259" key="3">
    <source>
        <dbReference type="PROSITE" id="PS50887"/>
    </source>
</evidence>
<feature type="domain" description="GGDEF" evidence="3">
    <location>
        <begin position="356"/>
        <end position="546"/>
    </location>
</feature>
<evidence type="ECO:0000256" key="1">
    <source>
        <dbReference type="SAM" id="MobiDB-lite"/>
    </source>
</evidence>
<dbReference type="PANTHER" id="PTHR45138:SF9">
    <property type="entry name" value="DIGUANYLATE CYCLASE DGCM-RELATED"/>
    <property type="match status" value="1"/>
</dbReference>
<feature type="transmembrane region" description="Helical" evidence="2">
    <location>
        <begin position="264"/>
        <end position="285"/>
    </location>
</feature>
<dbReference type="CDD" id="cd01949">
    <property type="entry name" value="GGDEF"/>
    <property type="match status" value="1"/>
</dbReference>
<dbReference type="PROSITE" id="PS51257">
    <property type="entry name" value="PROKAR_LIPOPROTEIN"/>
    <property type="match status" value="1"/>
</dbReference>
<dbReference type="GO" id="GO:0052621">
    <property type="term" value="F:diguanylate cyclase activity"/>
    <property type="evidence" value="ECO:0007669"/>
    <property type="project" value="TreeGrafter"/>
</dbReference>
<dbReference type="PANTHER" id="PTHR45138">
    <property type="entry name" value="REGULATORY COMPONENTS OF SENSORY TRANSDUCTION SYSTEM"/>
    <property type="match status" value="1"/>
</dbReference>
<feature type="transmembrane region" description="Helical" evidence="2">
    <location>
        <begin position="234"/>
        <end position="252"/>
    </location>
</feature>
<dbReference type="GO" id="GO:0043709">
    <property type="term" value="P:cell adhesion involved in single-species biofilm formation"/>
    <property type="evidence" value="ECO:0007669"/>
    <property type="project" value="TreeGrafter"/>
</dbReference>
<dbReference type="OrthoDB" id="23692at2"/>
<dbReference type="SMART" id="SM00267">
    <property type="entry name" value="GGDEF"/>
    <property type="match status" value="1"/>
</dbReference>
<dbReference type="SUPFAM" id="SSF55073">
    <property type="entry name" value="Nucleotide cyclase"/>
    <property type="match status" value="2"/>
</dbReference>
<feature type="transmembrane region" description="Helical" evidence="2">
    <location>
        <begin position="137"/>
        <end position="155"/>
    </location>
</feature>
<name>A0A1S1RBF6_9ACTN</name>
<evidence type="ECO:0000313" key="5">
    <source>
        <dbReference type="Proteomes" id="UP000179769"/>
    </source>
</evidence>
<feature type="region of interest" description="Disordered" evidence="1">
    <location>
        <begin position="546"/>
        <end position="566"/>
    </location>
</feature>
<keyword evidence="5" id="KW-1185">Reference proteome</keyword>
<dbReference type="AlphaFoldDB" id="A0A1S1RBF6"/>